<dbReference type="RefSeq" id="WP_134158218.1">
    <property type="nucleotide sequence ID" value="NZ_SORF01000001.1"/>
</dbReference>
<proteinExistence type="predicted"/>
<gene>
    <name evidence="1" type="ORF">C7445_101260</name>
</gene>
<accession>A0A4R8LU39</accession>
<organism evidence="1 2">
    <name type="scientific">Alicyclobacillus sacchari</name>
    <dbReference type="NCBI Taxonomy" id="392010"/>
    <lineage>
        <taxon>Bacteria</taxon>
        <taxon>Bacillati</taxon>
        <taxon>Bacillota</taxon>
        <taxon>Bacilli</taxon>
        <taxon>Bacillales</taxon>
        <taxon>Alicyclobacillaceae</taxon>
        <taxon>Alicyclobacillus</taxon>
    </lineage>
</organism>
<comment type="caution">
    <text evidence="1">The sequence shown here is derived from an EMBL/GenBank/DDBJ whole genome shotgun (WGS) entry which is preliminary data.</text>
</comment>
<dbReference type="EMBL" id="SORF01000001">
    <property type="protein sequence ID" value="TDY51259.1"/>
    <property type="molecule type" value="Genomic_DNA"/>
</dbReference>
<dbReference type="Proteomes" id="UP000294581">
    <property type="component" value="Unassembled WGS sequence"/>
</dbReference>
<evidence type="ECO:0000313" key="1">
    <source>
        <dbReference type="EMBL" id="TDY51259.1"/>
    </source>
</evidence>
<sequence>MSDLMKYGIALAPRGVVNELLTGWMNAWFVNVKDPKYRLRERSRALLNAVDNAMGQYLTQLRQDLKRLRQALPEPTRDNPYPPLDGLAAVKEMEQYIRRVEHVRTVALSAPIPPDEYVFHSTLENEQMLRELLAVDGEIATAMQTMDETTIDHIEGLLVRRNALLQQCTAP</sequence>
<reference evidence="1 2" key="1">
    <citation type="submission" date="2019-03" db="EMBL/GenBank/DDBJ databases">
        <title>Genomic Encyclopedia of Type Strains, Phase IV (KMG-IV): sequencing the most valuable type-strain genomes for metagenomic binning, comparative biology and taxonomic classification.</title>
        <authorList>
            <person name="Goeker M."/>
        </authorList>
    </citation>
    <scope>NUCLEOTIDE SEQUENCE [LARGE SCALE GENOMIC DNA]</scope>
    <source>
        <strain evidence="1 2">DSM 17974</strain>
    </source>
</reference>
<dbReference type="OrthoDB" id="2374704at2"/>
<protein>
    <recommendedName>
        <fullName evidence="3">Plus3 domain-containing protein</fullName>
    </recommendedName>
</protein>
<evidence type="ECO:0008006" key="3">
    <source>
        <dbReference type="Google" id="ProtNLM"/>
    </source>
</evidence>
<name>A0A4R8LU39_9BACL</name>
<dbReference type="AlphaFoldDB" id="A0A4R8LU39"/>
<evidence type="ECO:0000313" key="2">
    <source>
        <dbReference type="Proteomes" id="UP000294581"/>
    </source>
</evidence>
<keyword evidence="2" id="KW-1185">Reference proteome</keyword>